<organism evidence="1 2">
    <name type="scientific">Thermothielavioides terrestris</name>
    <dbReference type="NCBI Taxonomy" id="2587410"/>
    <lineage>
        <taxon>Eukaryota</taxon>
        <taxon>Fungi</taxon>
        <taxon>Dikarya</taxon>
        <taxon>Ascomycota</taxon>
        <taxon>Pezizomycotina</taxon>
        <taxon>Sordariomycetes</taxon>
        <taxon>Sordariomycetidae</taxon>
        <taxon>Sordariales</taxon>
        <taxon>Chaetomiaceae</taxon>
        <taxon>Thermothielavioides</taxon>
    </lineage>
</organism>
<reference evidence="1 2" key="1">
    <citation type="submission" date="2018-04" db="EMBL/GenBank/DDBJ databases">
        <authorList>
            <person name="Huttner S."/>
            <person name="Dainat J."/>
        </authorList>
    </citation>
    <scope>NUCLEOTIDE SEQUENCE [LARGE SCALE GENOMIC DNA]</scope>
</reference>
<dbReference type="EMBL" id="OUUZ01000009">
    <property type="protein sequence ID" value="SPQ23024.1"/>
    <property type="molecule type" value="Genomic_DNA"/>
</dbReference>
<proteinExistence type="predicted"/>
<gene>
    <name evidence="1" type="ORF">TT172_LOCUS5443</name>
</gene>
<dbReference type="SUPFAM" id="SSF55486">
    <property type="entry name" value="Metalloproteases ('zincins'), catalytic domain"/>
    <property type="match status" value="1"/>
</dbReference>
<sequence length="440" mass="48708">MAATPKPQMEAAMWPVYNRIATFITRQHGPSVARYPALYVPLAIRDFKPLFAAYFTLTQGAVQPGLESIRAQVEWFCRSLESLTDPIHEDPRRSDVEKALDRRACFEEMLWAVGDRIIEGKRSRGARQPTPTEAITVASLELLWRVAIGACDWELRLWRGRNRRKHYLASHPTHSPMQCLALLFVLVAGGLPSGLALDKPVITPPFSEAAQELDLENELPVVSWRHEPWEPNWLPEACVTEANHTGFRAADFEAVEVWYTDCAASWTVCRHKRADESWLYVLDTLGRIPVGMRQYISNAVIVPRPAHSAVRPPKRLPYAYARPALGVLTFMPSYFTPGVILHETGHLLDVLCPALTTTIPNTDATAAFSHSALWQTALAASPALPTRYAATSLAESFADAVRWAVSAVAHGPRGGLADYSPGWAGCAPLVHVVRALLEGV</sequence>
<accession>A0A446BKI9</accession>
<protein>
    <submittedName>
        <fullName evidence="1">1948a1c0-a915-4d53-8c3e-329307cb631f</fullName>
    </submittedName>
</protein>
<name>A0A446BKI9_9PEZI</name>
<dbReference type="AlphaFoldDB" id="A0A446BKI9"/>
<evidence type="ECO:0000313" key="1">
    <source>
        <dbReference type="EMBL" id="SPQ23024.1"/>
    </source>
</evidence>
<dbReference type="Proteomes" id="UP000289323">
    <property type="component" value="Unassembled WGS sequence"/>
</dbReference>
<evidence type="ECO:0000313" key="2">
    <source>
        <dbReference type="Proteomes" id="UP000289323"/>
    </source>
</evidence>